<reference evidence="2" key="1">
    <citation type="submission" date="2017-02" db="EMBL/GenBank/DDBJ databases">
        <title>Delving into the versatile metabolic prowess of the omnipresent phylum Bacteroidetes.</title>
        <authorList>
            <person name="Nobu M.K."/>
            <person name="Mei R."/>
            <person name="Narihiro T."/>
            <person name="Kuroda K."/>
            <person name="Liu W.-T."/>
        </authorList>
    </citation>
    <scope>NUCLEOTIDE SEQUENCE</scope>
    <source>
        <strain evidence="2">ADurb.Bin160</strain>
    </source>
</reference>
<dbReference type="EMBL" id="MWDB01000010">
    <property type="protein sequence ID" value="OQB41805.1"/>
    <property type="molecule type" value="Genomic_DNA"/>
</dbReference>
<dbReference type="InterPro" id="IPR034904">
    <property type="entry name" value="FSCA_dom_sf"/>
</dbReference>
<dbReference type="InterPro" id="IPR052339">
    <property type="entry name" value="Fe-S_Maturation_MIP18"/>
</dbReference>
<dbReference type="Proteomes" id="UP000485621">
    <property type="component" value="Unassembled WGS sequence"/>
</dbReference>
<gene>
    <name evidence="2" type="ORF">BWY04_00598</name>
</gene>
<proteinExistence type="predicted"/>
<dbReference type="InterPro" id="IPR002744">
    <property type="entry name" value="MIP18-like"/>
</dbReference>
<protein>
    <recommendedName>
        <fullName evidence="1">MIP18 family-like domain-containing protein</fullName>
    </recommendedName>
</protein>
<comment type="caution">
    <text evidence="2">The sequence shown here is derived from an EMBL/GenBank/DDBJ whole genome shotgun (WGS) entry which is preliminary data.</text>
</comment>
<evidence type="ECO:0000313" key="2">
    <source>
        <dbReference type="EMBL" id="OQB41805.1"/>
    </source>
</evidence>
<name>A0A1V5ZNJ1_9BACT</name>
<dbReference type="AlphaFoldDB" id="A0A1V5ZNJ1"/>
<sequence length="53" mass="6216">MKNKIIDCLKTVYDPEFPMIDLYTLGLIYDIKINKKDKIIDLLMTYTTPSCPM</sequence>
<feature type="domain" description="MIP18 family-like" evidence="1">
    <location>
        <begin position="3"/>
        <end position="52"/>
    </location>
</feature>
<organism evidence="2">
    <name type="scientific">candidate division CPR1 bacterium ADurb.Bin160</name>
    <dbReference type="NCBI Taxonomy" id="1852826"/>
    <lineage>
        <taxon>Bacteria</taxon>
        <taxon>candidate division CPR1</taxon>
    </lineage>
</organism>
<dbReference type="PANTHER" id="PTHR42831">
    <property type="entry name" value="FE-S PROTEIN MATURATION AUXILIARY FACTOR YITW"/>
    <property type="match status" value="1"/>
</dbReference>
<evidence type="ECO:0000259" key="1">
    <source>
        <dbReference type="Pfam" id="PF01883"/>
    </source>
</evidence>
<dbReference type="Gene3D" id="3.30.300.130">
    <property type="entry name" value="Fe-S cluster assembly (FSCA)"/>
    <property type="match status" value="1"/>
</dbReference>
<dbReference type="Pfam" id="PF01883">
    <property type="entry name" value="FeS_assembly_P"/>
    <property type="match status" value="1"/>
</dbReference>
<dbReference type="PANTHER" id="PTHR42831:SF1">
    <property type="entry name" value="FE-S PROTEIN MATURATION AUXILIARY FACTOR YITW"/>
    <property type="match status" value="1"/>
</dbReference>
<accession>A0A1V5ZNJ1</accession>
<dbReference type="SUPFAM" id="SSF117916">
    <property type="entry name" value="Fe-S cluster assembly (FSCA) domain-like"/>
    <property type="match status" value="1"/>
</dbReference>